<dbReference type="GO" id="GO:0016757">
    <property type="term" value="F:glycosyltransferase activity"/>
    <property type="evidence" value="ECO:0007669"/>
    <property type="project" value="InterPro"/>
</dbReference>
<dbReference type="RefSeq" id="WP_080317785.1">
    <property type="nucleotide sequence ID" value="NZ_MTBC01000001.1"/>
</dbReference>
<evidence type="ECO:0000313" key="4">
    <source>
        <dbReference type="EMBL" id="OQD44250.1"/>
    </source>
</evidence>
<dbReference type="CDD" id="cd03811">
    <property type="entry name" value="GT4_GT28_WabH-like"/>
    <property type="match status" value="1"/>
</dbReference>
<evidence type="ECO:0000259" key="3">
    <source>
        <dbReference type="Pfam" id="PF13439"/>
    </source>
</evidence>
<dbReference type="AlphaFoldDB" id="A0A1V6LVP3"/>
<dbReference type="Gene3D" id="3.40.50.2000">
    <property type="entry name" value="Glycogen Phosphorylase B"/>
    <property type="match status" value="2"/>
</dbReference>
<keyword evidence="5" id="KW-1185">Reference proteome</keyword>
<gene>
    <name evidence="4" type="ORF">BUL40_01450</name>
</gene>
<protein>
    <submittedName>
        <fullName evidence="4">Uncharacterized protein</fullName>
    </submittedName>
</protein>
<keyword evidence="1" id="KW-0812">Transmembrane</keyword>
<dbReference type="SUPFAM" id="SSF53756">
    <property type="entry name" value="UDP-Glycosyltransferase/glycogen phosphorylase"/>
    <property type="match status" value="1"/>
</dbReference>
<proteinExistence type="predicted"/>
<sequence length="372" mass="42015">MSFNHKKTTKSSIVFLLPSLGGGGSERVFLNLCKQIDKSKFNVILCLLAKKGEFVSFLENETGFEVHDLGVSRVRYAILPIVKYVRKTKPDILFSTLGHLNALLGAISFIFPSKVKLVARESNMISKVNHHGITILFYKLFYKNFDRIVVQSSDMETDLKRIVQNLGPNQIVKINNPVDFNTVFELKESCEQLLPTGKINLISVGSLTHQKGYDMLLDSFSKFRNKDNYHLTILGDGELKNKLKAHAIKLDLSANISFKGFQDNPYQFMAQADLFISSSRFEGFPNVVLETLMCDTPVVANNYKGGINEIIETSIYGEIIDITDSIEFEKVCENLTSIELPPKTLSNMVKERFGIEKITIEFENLFSLLLTE</sequence>
<dbReference type="InterPro" id="IPR001296">
    <property type="entry name" value="Glyco_trans_1"/>
</dbReference>
<name>A0A1V6LVP3_9FLAO</name>
<feature type="transmembrane region" description="Helical" evidence="1">
    <location>
        <begin position="92"/>
        <end position="111"/>
    </location>
</feature>
<dbReference type="Proteomes" id="UP000191680">
    <property type="component" value="Unassembled WGS sequence"/>
</dbReference>
<dbReference type="PANTHER" id="PTHR12526">
    <property type="entry name" value="GLYCOSYLTRANSFERASE"/>
    <property type="match status" value="1"/>
</dbReference>
<feature type="domain" description="Glycosyl transferase family 1" evidence="2">
    <location>
        <begin position="192"/>
        <end position="339"/>
    </location>
</feature>
<dbReference type="PANTHER" id="PTHR12526:SF630">
    <property type="entry name" value="GLYCOSYLTRANSFERASE"/>
    <property type="match status" value="1"/>
</dbReference>
<keyword evidence="1" id="KW-0472">Membrane</keyword>
<evidence type="ECO:0000313" key="5">
    <source>
        <dbReference type="Proteomes" id="UP000191680"/>
    </source>
</evidence>
<dbReference type="OrthoDB" id="798298at2"/>
<evidence type="ECO:0000259" key="2">
    <source>
        <dbReference type="Pfam" id="PF00534"/>
    </source>
</evidence>
<accession>A0A1V6LVP3</accession>
<dbReference type="EMBL" id="MTBC01000001">
    <property type="protein sequence ID" value="OQD44250.1"/>
    <property type="molecule type" value="Genomic_DNA"/>
</dbReference>
<dbReference type="Pfam" id="PF00534">
    <property type="entry name" value="Glycos_transf_1"/>
    <property type="match status" value="1"/>
</dbReference>
<feature type="domain" description="Glycosyltransferase subfamily 4-like N-terminal" evidence="3">
    <location>
        <begin position="23"/>
        <end position="180"/>
    </location>
</feature>
<reference evidence="4 5" key="1">
    <citation type="submission" date="2016-12" db="EMBL/GenBank/DDBJ databases">
        <authorList>
            <person name="Song W.-J."/>
            <person name="Kurnit D.M."/>
        </authorList>
    </citation>
    <scope>NUCLEOTIDE SEQUENCE [LARGE SCALE GENOMIC DNA]</scope>
    <source>
        <strain evidence="4 5">HSG9</strain>
    </source>
</reference>
<dbReference type="InterPro" id="IPR028098">
    <property type="entry name" value="Glyco_trans_4-like_N"/>
</dbReference>
<organism evidence="4 5">
    <name type="scientific">Croceivirga radicis</name>
    <dbReference type="NCBI Taxonomy" id="1929488"/>
    <lineage>
        <taxon>Bacteria</taxon>
        <taxon>Pseudomonadati</taxon>
        <taxon>Bacteroidota</taxon>
        <taxon>Flavobacteriia</taxon>
        <taxon>Flavobacteriales</taxon>
        <taxon>Flavobacteriaceae</taxon>
        <taxon>Croceivirga</taxon>
    </lineage>
</organism>
<keyword evidence="1" id="KW-1133">Transmembrane helix</keyword>
<evidence type="ECO:0000256" key="1">
    <source>
        <dbReference type="SAM" id="Phobius"/>
    </source>
</evidence>
<dbReference type="Pfam" id="PF13439">
    <property type="entry name" value="Glyco_transf_4"/>
    <property type="match status" value="1"/>
</dbReference>
<comment type="caution">
    <text evidence="4">The sequence shown here is derived from an EMBL/GenBank/DDBJ whole genome shotgun (WGS) entry which is preliminary data.</text>
</comment>